<keyword evidence="3" id="KW-1185">Reference proteome</keyword>
<evidence type="ECO:0000256" key="2">
    <source>
        <dbReference type="SAM" id="Phobius"/>
    </source>
</evidence>
<organism evidence="3 4">
    <name type="scientific">Biomphalaria glabrata</name>
    <name type="common">Bloodfluke planorb</name>
    <name type="synonym">Freshwater snail</name>
    <dbReference type="NCBI Taxonomy" id="6526"/>
    <lineage>
        <taxon>Eukaryota</taxon>
        <taxon>Metazoa</taxon>
        <taxon>Spiralia</taxon>
        <taxon>Lophotrochozoa</taxon>
        <taxon>Mollusca</taxon>
        <taxon>Gastropoda</taxon>
        <taxon>Heterobranchia</taxon>
        <taxon>Euthyneura</taxon>
        <taxon>Panpulmonata</taxon>
        <taxon>Hygrophila</taxon>
        <taxon>Lymnaeoidea</taxon>
        <taxon>Planorbidae</taxon>
        <taxon>Biomphalaria</taxon>
    </lineage>
</organism>
<evidence type="ECO:0000313" key="3">
    <source>
        <dbReference type="Proteomes" id="UP001165740"/>
    </source>
</evidence>
<dbReference type="GeneID" id="129922733"/>
<dbReference type="RefSeq" id="XP_055865654.1">
    <property type="nucleotide sequence ID" value="XM_056009679.1"/>
</dbReference>
<keyword evidence="2" id="KW-1133">Transmembrane helix</keyword>
<dbReference type="OrthoDB" id="10410327at2759"/>
<proteinExistence type="predicted"/>
<dbReference type="Proteomes" id="UP001165740">
    <property type="component" value="Chromosome 14"/>
</dbReference>
<feature type="compositionally biased region" description="Polar residues" evidence="1">
    <location>
        <begin position="296"/>
        <end position="339"/>
    </location>
</feature>
<keyword evidence="2" id="KW-0812">Transmembrane</keyword>
<feature type="region of interest" description="Disordered" evidence="1">
    <location>
        <begin position="296"/>
        <end position="351"/>
    </location>
</feature>
<dbReference type="AlphaFoldDB" id="A0A9W2YSE3"/>
<accession>A0A9W2YSE3</accession>
<gene>
    <name evidence="4" type="primary">LOC129922733</name>
</gene>
<name>A0A9W2YSE3_BIOGL</name>
<feature type="transmembrane region" description="Helical" evidence="2">
    <location>
        <begin position="412"/>
        <end position="440"/>
    </location>
</feature>
<evidence type="ECO:0000313" key="4">
    <source>
        <dbReference type="RefSeq" id="XP_055865654.1"/>
    </source>
</evidence>
<sequence length="448" mass="48294">MVKDIVDMFKDIAGMVEDIVDMVEDIKHDDVLYMSTLSDGHLYGCTFNFSRGVHHIRLTNRRDTFAVLSQSIQGNSEVNCYLLGVTTVRMNTRILISPELRRVPIHSPSAAATTSSTDCSTHLLLMSSQMGTTEVQSTFSNLMSEVSSEVTNDLKTYDISSAVKAFIPSTYISSLETETSETTIMGVALAYSSYLSLVSSDITSSAEFGPTDVTSFELHSSYLTSSDISSSLMISSGETSIIATTRIEKASSGLIVPSASTPMLTDVIVSDSHLAHSLESSSLIHLSLFTSATDPYTPSPTQSTNRHEASASTDAASRVSTTHSASSTPTDPPQIYNSKSPPPPESNARKPHFCPCSPNFVANTQFSAKQMSLVRDAIKRSLTVNKSQISAYTREKTSTWDNRPHATIIGTAGLVALGGLLTILLLPDFVAVASWAFMLAKNLIVIVK</sequence>
<protein>
    <submittedName>
        <fullName evidence="4">Uncharacterized protein LOC129922733</fullName>
    </submittedName>
</protein>
<reference evidence="4" key="1">
    <citation type="submission" date="2025-08" db="UniProtKB">
        <authorList>
            <consortium name="RefSeq"/>
        </authorList>
    </citation>
    <scope>IDENTIFICATION</scope>
</reference>
<keyword evidence="2" id="KW-0472">Membrane</keyword>
<evidence type="ECO:0000256" key="1">
    <source>
        <dbReference type="SAM" id="MobiDB-lite"/>
    </source>
</evidence>